<dbReference type="CDD" id="cd07012">
    <property type="entry name" value="PBP2_Bug_TTT"/>
    <property type="match status" value="1"/>
</dbReference>
<proteinExistence type="inferred from homology"/>
<keyword evidence="4" id="KW-1185">Reference proteome</keyword>
<dbReference type="RefSeq" id="WP_211853870.1">
    <property type="nucleotide sequence ID" value="NZ_JAAGBB010000021.1"/>
</dbReference>
<evidence type="ECO:0000313" key="4">
    <source>
        <dbReference type="Proteomes" id="UP001196870"/>
    </source>
</evidence>
<dbReference type="PANTHER" id="PTHR42928">
    <property type="entry name" value="TRICARBOXYLATE-BINDING PROTEIN"/>
    <property type="match status" value="1"/>
</dbReference>
<gene>
    <name evidence="3" type="ORF">GXW71_17670</name>
</gene>
<evidence type="ECO:0000313" key="3">
    <source>
        <dbReference type="EMBL" id="MBR0666194.1"/>
    </source>
</evidence>
<organism evidence="3 4">
    <name type="scientific">Plastoroseomonas hellenica</name>
    <dbReference type="NCBI Taxonomy" id="2687306"/>
    <lineage>
        <taxon>Bacteria</taxon>
        <taxon>Pseudomonadati</taxon>
        <taxon>Pseudomonadota</taxon>
        <taxon>Alphaproteobacteria</taxon>
        <taxon>Acetobacterales</taxon>
        <taxon>Acetobacteraceae</taxon>
        <taxon>Plastoroseomonas</taxon>
    </lineage>
</organism>
<accession>A0ABS5F0W2</accession>
<dbReference type="SUPFAM" id="SSF53850">
    <property type="entry name" value="Periplasmic binding protein-like II"/>
    <property type="match status" value="1"/>
</dbReference>
<comment type="similarity">
    <text evidence="1">Belongs to the UPF0065 (bug) family.</text>
</comment>
<comment type="caution">
    <text evidence="3">The sequence shown here is derived from an EMBL/GenBank/DDBJ whole genome shotgun (WGS) entry which is preliminary data.</text>
</comment>
<dbReference type="Gene3D" id="3.40.190.150">
    <property type="entry name" value="Bordetella uptake gene, domain 1"/>
    <property type="match status" value="1"/>
</dbReference>
<evidence type="ECO:0000256" key="1">
    <source>
        <dbReference type="ARBA" id="ARBA00006987"/>
    </source>
</evidence>
<reference evidence="4" key="1">
    <citation type="journal article" date="2021" name="Syst. Appl. Microbiol.">
        <title>Roseomonas hellenica sp. nov., isolated from roots of wild-growing Alkanna tinctoria.</title>
        <authorList>
            <person name="Rat A."/>
            <person name="Naranjo H.D."/>
            <person name="Lebbe L."/>
            <person name="Cnockaert M."/>
            <person name="Krigas N."/>
            <person name="Grigoriadou K."/>
            <person name="Maloupa E."/>
            <person name="Willems A."/>
        </authorList>
    </citation>
    <scope>NUCLEOTIDE SEQUENCE [LARGE SCALE GENOMIC DNA]</scope>
    <source>
        <strain evidence="4">LMG 31523</strain>
    </source>
</reference>
<dbReference type="InterPro" id="IPR042100">
    <property type="entry name" value="Bug_dom1"/>
</dbReference>
<dbReference type="InterPro" id="IPR005064">
    <property type="entry name" value="BUG"/>
</dbReference>
<feature type="signal peptide" evidence="2">
    <location>
        <begin position="1"/>
        <end position="24"/>
    </location>
</feature>
<protein>
    <submittedName>
        <fullName evidence="3">Tripartite tricarboxylate transporter substrate binding protein</fullName>
    </submittedName>
</protein>
<dbReference type="PANTHER" id="PTHR42928:SF5">
    <property type="entry name" value="BLR1237 PROTEIN"/>
    <property type="match status" value="1"/>
</dbReference>
<dbReference type="Proteomes" id="UP001196870">
    <property type="component" value="Unassembled WGS sequence"/>
</dbReference>
<sequence length="327" mass="34868">MTRNITRRAALALPMLAAARGTLAQQPFPNRPVTVIVPFPPGGATDLVARPLGAALQRVWNQSVVLQNRGGAGGSIGMAAAAMARPDGYTGLIAHVAYSSIPAADALFGRAPSFDRAALAPVSLLTADPQVMVVKADAPWRSWLDLVADAKRRRPGDIAYGSSGPYSAVHLPFEMLAQAGEFQLNHVPYSGGGPAITAVLGGQVAMTASTPSVVAPYIRSGEMRALVQTGARRVALLPDLPTAIELGFRGVEFYLWVGFFTQATVEADIQRRLREGISAATQEPEMRRQLETTGMEIDLRQGDAFQAFLDADRQRVEAAIQRIGKVE</sequence>
<dbReference type="EMBL" id="JAAGBB010000021">
    <property type="protein sequence ID" value="MBR0666194.1"/>
    <property type="molecule type" value="Genomic_DNA"/>
</dbReference>
<feature type="chain" id="PRO_5045757145" evidence="2">
    <location>
        <begin position="25"/>
        <end position="327"/>
    </location>
</feature>
<dbReference type="PIRSF" id="PIRSF017082">
    <property type="entry name" value="YflP"/>
    <property type="match status" value="1"/>
</dbReference>
<keyword evidence="2" id="KW-0732">Signal</keyword>
<name>A0ABS5F0W2_9PROT</name>
<dbReference type="Gene3D" id="3.40.190.10">
    <property type="entry name" value="Periplasmic binding protein-like II"/>
    <property type="match status" value="1"/>
</dbReference>
<evidence type="ECO:0000256" key="2">
    <source>
        <dbReference type="SAM" id="SignalP"/>
    </source>
</evidence>
<dbReference type="Pfam" id="PF03401">
    <property type="entry name" value="TctC"/>
    <property type="match status" value="1"/>
</dbReference>